<feature type="domain" description="Isopropylmalate dehydrogenase-like" evidence="3">
    <location>
        <begin position="68"/>
        <end position="414"/>
    </location>
</feature>
<comment type="similarity">
    <text evidence="1">Belongs to the isocitrate and isopropylmalate dehydrogenases family.</text>
</comment>
<dbReference type="AlphaFoldDB" id="A0A7R9LKN3"/>
<sequence length="427" mass="47519">MATLLTRWSPSVLKPWMTSRTAAVISSGQTQVMANSSSRRDTESVITARSMHTSPRHETHAKYGGRFMVTSLPGDGIGPEMIKNVKKVFKAGGIPVDFEEVSLDSHHEDHENMFEAITSIKRNGAALKGNIETREHSKHFLSRNVELRLRLNLYANVIHCQSMPGVHTRHKDIDIYLIRQNTEGEYSCLEHESVDGVVESLKINTEGEYSCLEHESVDGVVESLKIVTRQRTEQIARYAFEFAKRNGRKKLTCVHKANIMKLADGLFLKICTDMAKEYPEIKYNNMIIDNCSMQLVSNPNQFDVLLLPNLYGNILTNIMCGLVGGPGVTSGGNYGDNYAVFETGTRNTGKSVAGKNIANPLAMFNASADLLEYLGLDSYAVILRESIYKCINEAKVHTPDLGGQASTSDIVDYLSNEVRNRTRLVSH</sequence>
<evidence type="ECO:0000313" key="4">
    <source>
        <dbReference type="EMBL" id="CAD7642228.1"/>
    </source>
</evidence>
<dbReference type="Proteomes" id="UP000728032">
    <property type="component" value="Unassembled WGS sequence"/>
</dbReference>
<organism evidence="4">
    <name type="scientific">Oppiella nova</name>
    <dbReference type="NCBI Taxonomy" id="334625"/>
    <lineage>
        <taxon>Eukaryota</taxon>
        <taxon>Metazoa</taxon>
        <taxon>Ecdysozoa</taxon>
        <taxon>Arthropoda</taxon>
        <taxon>Chelicerata</taxon>
        <taxon>Arachnida</taxon>
        <taxon>Acari</taxon>
        <taxon>Acariformes</taxon>
        <taxon>Sarcoptiformes</taxon>
        <taxon>Oribatida</taxon>
        <taxon>Brachypylina</taxon>
        <taxon>Oppioidea</taxon>
        <taxon>Oppiidae</taxon>
        <taxon>Oppiella</taxon>
    </lineage>
</organism>
<keyword evidence="5" id="KW-1185">Reference proteome</keyword>
<dbReference type="PANTHER" id="PTHR11835">
    <property type="entry name" value="DECARBOXYLATING DEHYDROGENASES-ISOCITRATE, ISOPROPYLMALATE, TARTRATE"/>
    <property type="match status" value="1"/>
</dbReference>
<reference evidence="4" key="1">
    <citation type="submission" date="2020-11" db="EMBL/GenBank/DDBJ databases">
        <authorList>
            <person name="Tran Van P."/>
        </authorList>
    </citation>
    <scope>NUCLEOTIDE SEQUENCE</scope>
</reference>
<dbReference type="EMBL" id="CAJPVJ010001030">
    <property type="protein sequence ID" value="CAG2163919.1"/>
    <property type="molecule type" value="Genomic_DNA"/>
</dbReference>
<dbReference type="SUPFAM" id="SSF53659">
    <property type="entry name" value="Isocitrate/Isopropylmalate dehydrogenase-like"/>
    <property type="match status" value="1"/>
</dbReference>
<gene>
    <name evidence="4" type="ORF">ONB1V03_LOCUS3480</name>
</gene>
<name>A0A7R9LKN3_9ACAR</name>
<dbReference type="InterPro" id="IPR024084">
    <property type="entry name" value="IsoPropMal-DH-like_dom"/>
</dbReference>
<evidence type="ECO:0000256" key="2">
    <source>
        <dbReference type="ARBA" id="ARBA00022532"/>
    </source>
</evidence>
<dbReference type="GO" id="GO:0005739">
    <property type="term" value="C:mitochondrion"/>
    <property type="evidence" value="ECO:0007669"/>
    <property type="project" value="TreeGrafter"/>
</dbReference>
<dbReference type="Pfam" id="PF00180">
    <property type="entry name" value="Iso_dh"/>
    <property type="match status" value="1"/>
</dbReference>
<dbReference type="GO" id="GO:0006102">
    <property type="term" value="P:isocitrate metabolic process"/>
    <property type="evidence" value="ECO:0007669"/>
    <property type="project" value="TreeGrafter"/>
</dbReference>
<proteinExistence type="inferred from homology"/>
<dbReference type="Gene3D" id="3.40.718.10">
    <property type="entry name" value="Isopropylmalate Dehydrogenase"/>
    <property type="match status" value="2"/>
</dbReference>
<accession>A0A7R9LKN3</accession>
<dbReference type="PANTHER" id="PTHR11835:SF60">
    <property type="entry name" value="ISOCITRATE DEHYDROGENASE [NAD] SUBUNIT, MITOCHONDRIAL"/>
    <property type="match status" value="1"/>
</dbReference>
<evidence type="ECO:0000259" key="3">
    <source>
        <dbReference type="SMART" id="SM01329"/>
    </source>
</evidence>
<keyword evidence="2" id="KW-0816">Tricarboxylic acid cycle</keyword>
<dbReference type="OrthoDB" id="10261637at2759"/>
<protein>
    <recommendedName>
        <fullName evidence="3">Isopropylmalate dehydrogenase-like domain-containing protein</fullName>
    </recommendedName>
</protein>
<dbReference type="EMBL" id="OC915855">
    <property type="protein sequence ID" value="CAD7642228.1"/>
    <property type="molecule type" value="Genomic_DNA"/>
</dbReference>
<evidence type="ECO:0000256" key="1">
    <source>
        <dbReference type="ARBA" id="ARBA00007769"/>
    </source>
</evidence>
<evidence type="ECO:0000313" key="5">
    <source>
        <dbReference type="Proteomes" id="UP000728032"/>
    </source>
</evidence>
<dbReference type="SMART" id="SM01329">
    <property type="entry name" value="Iso_dh"/>
    <property type="match status" value="1"/>
</dbReference>
<dbReference type="GO" id="GO:0006099">
    <property type="term" value="P:tricarboxylic acid cycle"/>
    <property type="evidence" value="ECO:0007669"/>
    <property type="project" value="UniProtKB-KW"/>
</dbReference>